<protein>
    <submittedName>
        <fullName evidence="2">Uncharacterized protein</fullName>
    </submittedName>
</protein>
<sequence length="197" mass="21864">MSEETSSQPEDTVSRSELTNLQEQLKATRMERDRQIFEKSEIVAKANAYAKERDDVRDSLAAMTAERDRLAAENAGASTKALEMSRQLEAANRRADEAAAEVVRLRHAIATAPSSDPAVVLWSLISEKTRDGVAWVRGKFPADSPALPWFDKTVSLVTQIGCMAVRATDAFIRWAVPKAIELFNKGKAELEARMEKK</sequence>
<evidence type="ECO:0000313" key="3">
    <source>
        <dbReference type="Proteomes" id="UP000273982"/>
    </source>
</evidence>
<dbReference type="EMBL" id="CP034086">
    <property type="protein sequence ID" value="AZG77124.1"/>
    <property type="molecule type" value="Genomic_DNA"/>
</dbReference>
<evidence type="ECO:0000313" key="2">
    <source>
        <dbReference type="EMBL" id="AZG77124.1"/>
    </source>
</evidence>
<reference evidence="2 3" key="1">
    <citation type="submission" date="2018-11" db="EMBL/GenBank/DDBJ databases">
        <title>Genome squencing of methanotrophic bacteria isolated from alkaline groundwater in Korea.</title>
        <authorList>
            <person name="Nguyen L.N."/>
        </authorList>
    </citation>
    <scope>NUCLEOTIDE SEQUENCE [LARGE SCALE GENOMIC DNA]</scope>
    <source>
        <strain evidence="2 3">GW6</strain>
    </source>
</reference>
<dbReference type="RefSeq" id="WP_124738849.1">
    <property type="nucleotide sequence ID" value="NZ_CP034086.1"/>
</dbReference>
<evidence type="ECO:0000256" key="1">
    <source>
        <dbReference type="SAM" id="Coils"/>
    </source>
</evidence>
<gene>
    <name evidence="2" type="ORF">EHO51_10470</name>
</gene>
<dbReference type="AlphaFoldDB" id="A0A3G8M6B5"/>
<dbReference type="KEGG" id="mros:EHO51_10470"/>
<accession>A0A3G8M6B5</accession>
<name>A0A3G8M6B5_9HYPH</name>
<feature type="coiled-coil region" evidence="1">
    <location>
        <begin position="53"/>
        <end position="108"/>
    </location>
</feature>
<dbReference type="Proteomes" id="UP000273982">
    <property type="component" value="Chromosome"/>
</dbReference>
<proteinExistence type="predicted"/>
<keyword evidence="1" id="KW-0175">Coiled coil</keyword>
<organism evidence="2 3">
    <name type="scientific">Methylocystis rosea</name>
    <dbReference type="NCBI Taxonomy" id="173366"/>
    <lineage>
        <taxon>Bacteria</taxon>
        <taxon>Pseudomonadati</taxon>
        <taxon>Pseudomonadota</taxon>
        <taxon>Alphaproteobacteria</taxon>
        <taxon>Hyphomicrobiales</taxon>
        <taxon>Methylocystaceae</taxon>
        <taxon>Methylocystis</taxon>
    </lineage>
</organism>